<dbReference type="EMBL" id="JAIXNE010000005">
    <property type="protein sequence ID" value="MCA6077947.1"/>
    <property type="molecule type" value="Genomic_DNA"/>
</dbReference>
<protein>
    <submittedName>
        <fullName evidence="2">HTH domain-containing protein</fullName>
    </submittedName>
</protein>
<dbReference type="SUPFAM" id="SSF46785">
    <property type="entry name" value="Winged helix' DNA-binding domain"/>
    <property type="match status" value="1"/>
</dbReference>
<dbReference type="InterPro" id="IPR036390">
    <property type="entry name" value="WH_DNA-bd_sf"/>
</dbReference>
<dbReference type="Proteomes" id="UP001139409">
    <property type="component" value="Unassembled WGS sequence"/>
</dbReference>
<proteinExistence type="predicted"/>
<gene>
    <name evidence="2" type="ORF">LDX50_23935</name>
</gene>
<dbReference type="Gene3D" id="1.10.10.10">
    <property type="entry name" value="Winged helix-like DNA-binding domain superfamily/Winged helix DNA-binding domain"/>
    <property type="match status" value="1"/>
</dbReference>
<dbReference type="InterPro" id="IPR036388">
    <property type="entry name" value="WH-like_DNA-bd_sf"/>
</dbReference>
<dbReference type="InterPro" id="IPR013196">
    <property type="entry name" value="HTH_11"/>
</dbReference>
<feature type="domain" description="Helix-turn-helix type 11" evidence="1">
    <location>
        <begin position="9"/>
        <end position="54"/>
    </location>
</feature>
<dbReference type="AlphaFoldDB" id="A0A9X1HWZ4"/>
<organism evidence="2 3">
    <name type="scientific">Fulvivirga sedimenti</name>
    <dbReference type="NCBI Taxonomy" id="2879465"/>
    <lineage>
        <taxon>Bacteria</taxon>
        <taxon>Pseudomonadati</taxon>
        <taxon>Bacteroidota</taxon>
        <taxon>Cytophagia</taxon>
        <taxon>Cytophagales</taxon>
        <taxon>Fulvivirgaceae</taxon>
        <taxon>Fulvivirga</taxon>
    </lineage>
</organism>
<keyword evidence="3" id="KW-1185">Reference proteome</keyword>
<dbReference type="Pfam" id="PF08279">
    <property type="entry name" value="HTH_11"/>
    <property type="match status" value="1"/>
</dbReference>
<reference evidence="2" key="1">
    <citation type="submission" date="2021-09" db="EMBL/GenBank/DDBJ databases">
        <title>Fulvivirga sp. isolated from coastal sediment.</title>
        <authorList>
            <person name="Yu H."/>
        </authorList>
    </citation>
    <scope>NUCLEOTIDE SEQUENCE</scope>
    <source>
        <strain evidence="2">1062</strain>
    </source>
</reference>
<dbReference type="RefSeq" id="WP_225698810.1">
    <property type="nucleotide sequence ID" value="NZ_JAIXNE010000005.1"/>
</dbReference>
<comment type="caution">
    <text evidence="2">The sequence shown here is derived from an EMBL/GenBank/DDBJ whole genome shotgun (WGS) entry which is preliminary data.</text>
</comment>
<evidence type="ECO:0000313" key="2">
    <source>
        <dbReference type="EMBL" id="MCA6077947.1"/>
    </source>
</evidence>
<accession>A0A9X1HWZ4</accession>
<name>A0A9X1HWZ4_9BACT</name>
<evidence type="ECO:0000313" key="3">
    <source>
        <dbReference type="Proteomes" id="UP001139409"/>
    </source>
</evidence>
<sequence length="68" mass="8370">MDYLIYTERLNYLLHQIERGRVSSPYEVAEKYDCSERTVRRMINHLRAAGHEIRYCRKRLRYYIAESL</sequence>
<evidence type="ECO:0000259" key="1">
    <source>
        <dbReference type="Pfam" id="PF08279"/>
    </source>
</evidence>